<keyword evidence="3" id="KW-1133">Transmembrane helix</keyword>
<organism evidence="5">
    <name type="scientific">Mucochytrium quahogii</name>
    <dbReference type="NCBI Taxonomy" id="96639"/>
    <lineage>
        <taxon>Eukaryota</taxon>
        <taxon>Sar</taxon>
        <taxon>Stramenopiles</taxon>
        <taxon>Bigyra</taxon>
        <taxon>Labyrinthulomycetes</taxon>
        <taxon>Thraustochytrida</taxon>
        <taxon>Thraustochytriidae</taxon>
        <taxon>Mucochytrium</taxon>
    </lineage>
</organism>
<keyword evidence="1" id="KW-0732">Signal</keyword>
<evidence type="ECO:0000256" key="2">
    <source>
        <dbReference type="ARBA" id="ARBA00022801"/>
    </source>
</evidence>
<evidence type="ECO:0000259" key="4">
    <source>
        <dbReference type="Pfam" id="PF00149"/>
    </source>
</evidence>
<feature type="transmembrane region" description="Helical" evidence="3">
    <location>
        <begin position="37"/>
        <end position="60"/>
    </location>
</feature>
<dbReference type="Pfam" id="PF00149">
    <property type="entry name" value="Metallophos"/>
    <property type="match status" value="1"/>
</dbReference>
<dbReference type="InterPro" id="IPR051558">
    <property type="entry name" value="Metallophosphoesterase_PAP"/>
</dbReference>
<protein>
    <recommendedName>
        <fullName evidence="4">Calcineurin-like phosphoesterase domain-containing protein</fullName>
    </recommendedName>
</protein>
<dbReference type="PANTHER" id="PTHR10161:SF14">
    <property type="entry name" value="TARTRATE-RESISTANT ACID PHOSPHATASE TYPE 5"/>
    <property type="match status" value="1"/>
</dbReference>
<evidence type="ECO:0000256" key="3">
    <source>
        <dbReference type="SAM" id="Phobius"/>
    </source>
</evidence>
<dbReference type="EMBL" id="HBHK01003310">
    <property type="protein sequence ID" value="CAD9667142.1"/>
    <property type="molecule type" value="Transcribed_RNA"/>
</dbReference>
<dbReference type="Gene3D" id="3.60.21.10">
    <property type="match status" value="1"/>
</dbReference>
<evidence type="ECO:0000256" key="1">
    <source>
        <dbReference type="ARBA" id="ARBA00022729"/>
    </source>
</evidence>
<dbReference type="PANTHER" id="PTHR10161">
    <property type="entry name" value="TARTRATE-RESISTANT ACID PHOSPHATASE TYPE 5"/>
    <property type="match status" value="1"/>
</dbReference>
<name>A0A7S2RCC8_9STRA</name>
<feature type="domain" description="Calcineurin-like phosphoesterase" evidence="4">
    <location>
        <begin position="121"/>
        <end position="336"/>
    </location>
</feature>
<dbReference type="InterPro" id="IPR004843">
    <property type="entry name" value="Calcineurin-like_PHP"/>
</dbReference>
<proteinExistence type="predicted"/>
<dbReference type="GO" id="GO:0016787">
    <property type="term" value="F:hydrolase activity"/>
    <property type="evidence" value="ECO:0007669"/>
    <property type="project" value="UniProtKB-KW"/>
</dbReference>
<dbReference type="AlphaFoldDB" id="A0A7S2RCC8"/>
<keyword evidence="2" id="KW-0378">Hydrolase</keyword>
<dbReference type="SUPFAM" id="SSF56300">
    <property type="entry name" value="Metallo-dependent phosphatases"/>
    <property type="match status" value="1"/>
</dbReference>
<dbReference type="InterPro" id="IPR029052">
    <property type="entry name" value="Metallo-depent_PP-like"/>
</dbReference>
<evidence type="ECO:0000313" key="5">
    <source>
        <dbReference type="EMBL" id="CAD9667142.1"/>
    </source>
</evidence>
<gene>
    <name evidence="5" type="ORF">QSP1433_LOCUS1976</name>
</gene>
<keyword evidence="3" id="KW-0472">Membrane</keyword>
<accession>A0A7S2RCC8</accession>
<keyword evidence="3" id="KW-0812">Transmembrane</keyword>
<reference evidence="5" key="1">
    <citation type="submission" date="2021-01" db="EMBL/GenBank/DDBJ databases">
        <authorList>
            <person name="Corre E."/>
            <person name="Pelletier E."/>
            <person name="Niang G."/>
            <person name="Scheremetjew M."/>
            <person name="Finn R."/>
            <person name="Kale V."/>
            <person name="Holt S."/>
            <person name="Cochrane G."/>
            <person name="Meng A."/>
            <person name="Brown T."/>
            <person name="Cohen L."/>
        </authorList>
    </citation>
    <scope>NUCLEOTIDE SEQUENCE</scope>
    <source>
        <strain evidence="5">NY070348D</strain>
    </source>
</reference>
<sequence>MQRIPLSASAGEVDDIEEDGAMQIKLGSKRLPRMSALLRHMGTWFLFVTMGMVIGGYISLQTGMITLENGIALQQAPVPWDPKCDALLGKLDKDGHRIVGSGMCVSHEKTFATRLSETSLNFLVIGDWGRDGMCCQRDTAYEMASAANATNASFVISTGDNFYGSGITEATATQVETSWANVYNYSSLNVTWYSTLGNHDWISNHEAEFEISKLHPNWYQPTRYYNKSFRENGVALDIVFLDTTPMLKSSEGIEADKKFLEDNKLTSDNYIEEQVEFLRKTFSNNDSKAWRLVVGHHPVYTSAAHYEEDHKTLREKLRPALEELKVNAYICGHDHAVEWHKPDDGTVEYFLSGAGSQTRRDMFIEDTGFKFHSGEAGAFASISVTSNHFRVQFIDFHGNILLERQLSK</sequence>